<dbReference type="InterPro" id="IPR003656">
    <property type="entry name" value="Znf_BED"/>
</dbReference>
<dbReference type="Pfam" id="PF02892">
    <property type="entry name" value="zf-BED"/>
    <property type="match status" value="1"/>
</dbReference>
<dbReference type="AlphaFoldDB" id="A0AA39W9Z3"/>
<gene>
    <name evidence="7" type="ORF">LWI29_028375</name>
</gene>
<reference evidence="7" key="1">
    <citation type="journal article" date="2022" name="Plant J.">
        <title>Strategies of tolerance reflected in two North American maple genomes.</title>
        <authorList>
            <person name="McEvoy S.L."/>
            <person name="Sezen U.U."/>
            <person name="Trouern-Trend A."/>
            <person name="McMahon S.M."/>
            <person name="Schaberg P.G."/>
            <person name="Yang J."/>
            <person name="Wegrzyn J.L."/>
            <person name="Swenson N.G."/>
        </authorList>
    </citation>
    <scope>NUCLEOTIDE SEQUENCE</scope>
    <source>
        <strain evidence="7">NS2018</strain>
    </source>
</reference>
<evidence type="ECO:0000313" key="8">
    <source>
        <dbReference type="Proteomes" id="UP001168877"/>
    </source>
</evidence>
<sequence length="254" mass="27880">MMFEEAFQAKVDDLGSFVIPISVGGSEILKGMLDLGASINMMPLVLHGKLGLVGLKPTRKKHLLADRTSRAPYREIKDISILVDGIVVPTDFVVLNIEEKSNDMSRAHGAAQATAVHGMPIRKAADGHPLMRMTATCESTRPSVRDAREMDHNHSQFLDGLNIDNDYFDLSGPGPTETAAGPSASDATPTSHPPKPKKHTSNVWQCFDIVQKTMPDGQLMDRAQCKFCQKHYVTSRGGTGHLRRHMEKCMPAHE</sequence>
<evidence type="ECO:0000259" key="6">
    <source>
        <dbReference type="PROSITE" id="PS50808"/>
    </source>
</evidence>
<evidence type="ECO:0000256" key="2">
    <source>
        <dbReference type="ARBA" id="ARBA00022771"/>
    </source>
</evidence>
<keyword evidence="1" id="KW-0479">Metal-binding</keyword>
<accession>A0AA39W9Z3</accession>
<dbReference type="SMART" id="SM00614">
    <property type="entry name" value="ZnF_BED"/>
    <property type="match status" value="1"/>
</dbReference>
<name>A0AA39W9Z3_ACESA</name>
<dbReference type="EMBL" id="JAUESC010000001">
    <property type="protein sequence ID" value="KAK0608290.1"/>
    <property type="molecule type" value="Genomic_DNA"/>
</dbReference>
<evidence type="ECO:0000256" key="5">
    <source>
        <dbReference type="SAM" id="MobiDB-lite"/>
    </source>
</evidence>
<dbReference type="Proteomes" id="UP001168877">
    <property type="component" value="Unassembled WGS sequence"/>
</dbReference>
<dbReference type="GO" id="GO:0003677">
    <property type="term" value="F:DNA binding"/>
    <property type="evidence" value="ECO:0007669"/>
    <property type="project" value="InterPro"/>
</dbReference>
<evidence type="ECO:0000256" key="4">
    <source>
        <dbReference type="PROSITE-ProRule" id="PRU00027"/>
    </source>
</evidence>
<comment type="caution">
    <text evidence="7">The sequence shown here is derived from an EMBL/GenBank/DDBJ whole genome shotgun (WGS) entry which is preliminary data.</text>
</comment>
<dbReference type="PANTHER" id="PTHR33067:SF9">
    <property type="entry name" value="RNA-DIRECTED DNA POLYMERASE"/>
    <property type="match status" value="1"/>
</dbReference>
<keyword evidence="8" id="KW-1185">Reference proteome</keyword>
<feature type="region of interest" description="Disordered" evidence="5">
    <location>
        <begin position="168"/>
        <end position="200"/>
    </location>
</feature>
<dbReference type="InterPro" id="IPR036236">
    <property type="entry name" value="Znf_C2H2_sf"/>
</dbReference>
<dbReference type="InterPro" id="IPR021109">
    <property type="entry name" value="Peptidase_aspartic_dom_sf"/>
</dbReference>
<evidence type="ECO:0000256" key="1">
    <source>
        <dbReference type="ARBA" id="ARBA00022723"/>
    </source>
</evidence>
<feature type="domain" description="BED-type" evidence="6">
    <location>
        <begin position="198"/>
        <end position="254"/>
    </location>
</feature>
<dbReference type="SUPFAM" id="SSF57667">
    <property type="entry name" value="beta-beta-alpha zinc fingers"/>
    <property type="match status" value="1"/>
</dbReference>
<dbReference type="Gene3D" id="2.40.70.10">
    <property type="entry name" value="Acid Proteases"/>
    <property type="match status" value="1"/>
</dbReference>
<evidence type="ECO:0000313" key="7">
    <source>
        <dbReference type="EMBL" id="KAK0608290.1"/>
    </source>
</evidence>
<dbReference type="PANTHER" id="PTHR33067">
    <property type="entry name" value="RNA-DIRECTED DNA POLYMERASE-RELATED"/>
    <property type="match status" value="1"/>
</dbReference>
<evidence type="ECO:0000256" key="3">
    <source>
        <dbReference type="ARBA" id="ARBA00022833"/>
    </source>
</evidence>
<reference evidence="7" key="2">
    <citation type="submission" date="2023-06" db="EMBL/GenBank/DDBJ databases">
        <authorList>
            <person name="Swenson N.G."/>
            <person name="Wegrzyn J.L."/>
            <person name="Mcevoy S.L."/>
        </authorList>
    </citation>
    <scope>NUCLEOTIDE SEQUENCE</scope>
    <source>
        <strain evidence="7">NS2018</strain>
        <tissue evidence="7">Leaf</tissue>
    </source>
</reference>
<protein>
    <recommendedName>
        <fullName evidence="6">BED-type domain-containing protein</fullName>
    </recommendedName>
</protein>
<dbReference type="PROSITE" id="PS50808">
    <property type="entry name" value="ZF_BED"/>
    <property type="match status" value="1"/>
</dbReference>
<proteinExistence type="predicted"/>
<organism evidence="7 8">
    <name type="scientific">Acer saccharum</name>
    <name type="common">Sugar maple</name>
    <dbReference type="NCBI Taxonomy" id="4024"/>
    <lineage>
        <taxon>Eukaryota</taxon>
        <taxon>Viridiplantae</taxon>
        <taxon>Streptophyta</taxon>
        <taxon>Embryophyta</taxon>
        <taxon>Tracheophyta</taxon>
        <taxon>Spermatophyta</taxon>
        <taxon>Magnoliopsida</taxon>
        <taxon>eudicotyledons</taxon>
        <taxon>Gunneridae</taxon>
        <taxon>Pentapetalae</taxon>
        <taxon>rosids</taxon>
        <taxon>malvids</taxon>
        <taxon>Sapindales</taxon>
        <taxon>Sapindaceae</taxon>
        <taxon>Hippocastanoideae</taxon>
        <taxon>Acereae</taxon>
        <taxon>Acer</taxon>
    </lineage>
</organism>
<keyword evidence="3" id="KW-0862">Zinc</keyword>
<dbReference type="GO" id="GO:0008270">
    <property type="term" value="F:zinc ion binding"/>
    <property type="evidence" value="ECO:0007669"/>
    <property type="project" value="UniProtKB-KW"/>
</dbReference>
<dbReference type="CDD" id="cd00303">
    <property type="entry name" value="retropepsin_like"/>
    <property type="match status" value="1"/>
</dbReference>
<keyword evidence="2 4" id="KW-0863">Zinc-finger</keyword>